<sequence>MTSATRSVDVAIIGAGTAGLYALREVRKRGCSAVLIDHGPLGTTCARVGCMPSKAALHVAHLWNAARTATHCGFPAPAAGSEPDLTAAWAEVRRKRDFFADRTAERTRQFAGDDLIMGSARFIAPHAVKVARDDGEKVIVEAKAFVLAVGSRPFLPPNLMSINATRLLTTDSLFEIDTPPRRIGVVGLGAIGIEMGLALSRLGVDVVGVEQAPTLAGISDPEVRAKALARFQREFPIRLETAATFEERAADILIRFPDRSQAVVDALLVATGRRSNLDRVDLPAAGVTLNPRGFPERFDPETLQAGGAPIFIAGDANGLLPLMHEAAVEGGAAGRNAALVAKGETPLPRKVLPPLAIVFSDPDVVRVGARFADLDPEAIVIGTGKGEENGRSRVLDETETLVRVYAEKGSGKLLGAELVAAQGEHLGHFLAQAIARGETVRDLLALPYYHPTVEELLQSALLDAASKVK</sequence>
<dbReference type="Gene3D" id="3.30.390.30">
    <property type="match status" value="1"/>
</dbReference>
<dbReference type="PRINTS" id="PR00411">
    <property type="entry name" value="PNDRDTASEI"/>
</dbReference>
<dbReference type="SUPFAM" id="SSF51905">
    <property type="entry name" value="FAD/NAD(P)-binding domain"/>
    <property type="match status" value="2"/>
</dbReference>
<organism evidence="6 7">
    <name type="scientific">Hydrogenophilus thermoluteolus</name>
    <name type="common">Pseudomonas hydrogenothermophila</name>
    <dbReference type="NCBI Taxonomy" id="297"/>
    <lineage>
        <taxon>Bacteria</taxon>
        <taxon>Pseudomonadati</taxon>
        <taxon>Pseudomonadota</taxon>
        <taxon>Hydrogenophilia</taxon>
        <taxon>Hydrogenophilales</taxon>
        <taxon>Hydrogenophilaceae</taxon>
        <taxon>Hydrogenophilus</taxon>
    </lineage>
</organism>
<dbReference type="InterPro" id="IPR016156">
    <property type="entry name" value="FAD/NAD-linked_Rdtase_dimer_sf"/>
</dbReference>
<accession>A0A2Z6DYN1</accession>
<dbReference type="EMBL" id="AP018558">
    <property type="protein sequence ID" value="BBD77634.1"/>
    <property type="molecule type" value="Genomic_DNA"/>
</dbReference>
<dbReference type="SUPFAM" id="SSF55424">
    <property type="entry name" value="FAD/NAD-linked reductases, dimerisation (C-terminal) domain"/>
    <property type="match status" value="1"/>
</dbReference>
<feature type="domain" description="Pyridine nucleotide-disulphide oxidoreductase dimerisation" evidence="4">
    <location>
        <begin position="357"/>
        <end position="460"/>
    </location>
</feature>
<dbReference type="InterPro" id="IPR036188">
    <property type="entry name" value="FAD/NAD-bd_sf"/>
</dbReference>
<dbReference type="GO" id="GO:0003955">
    <property type="term" value="F:NAD(P)H dehydrogenase (quinone) activity"/>
    <property type="evidence" value="ECO:0007669"/>
    <property type="project" value="TreeGrafter"/>
</dbReference>
<dbReference type="InterPro" id="IPR004099">
    <property type="entry name" value="Pyr_nucl-diS_OxRdtase_dimer"/>
</dbReference>
<keyword evidence="7" id="KW-1185">Reference proteome</keyword>
<dbReference type="PANTHER" id="PTHR43014">
    <property type="entry name" value="MERCURIC REDUCTASE"/>
    <property type="match status" value="1"/>
</dbReference>
<gene>
    <name evidence="6" type="ORF">HPTL_1370</name>
</gene>
<dbReference type="AlphaFoldDB" id="A0A2Z6DYN1"/>
<dbReference type="PRINTS" id="PR00368">
    <property type="entry name" value="FADPNR"/>
</dbReference>
<evidence type="ECO:0000313" key="6">
    <source>
        <dbReference type="EMBL" id="BBD77634.1"/>
    </source>
</evidence>
<dbReference type="NCBIfam" id="NF004939">
    <property type="entry name" value="PRK06292.1-1"/>
    <property type="match status" value="1"/>
</dbReference>
<feature type="domain" description="FAD/NAD(P)-binding" evidence="5">
    <location>
        <begin position="9"/>
        <end position="330"/>
    </location>
</feature>
<dbReference type="KEGG" id="htl:HPTL_1370"/>
<evidence type="ECO:0000256" key="3">
    <source>
        <dbReference type="ARBA" id="ARBA00022827"/>
    </source>
</evidence>
<dbReference type="Pfam" id="PF07992">
    <property type="entry name" value="Pyr_redox_2"/>
    <property type="match status" value="1"/>
</dbReference>
<dbReference type="OrthoDB" id="9800167at2"/>
<proteinExistence type="predicted"/>
<dbReference type="InterPro" id="IPR023753">
    <property type="entry name" value="FAD/NAD-binding_dom"/>
</dbReference>
<evidence type="ECO:0000259" key="5">
    <source>
        <dbReference type="Pfam" id="PF07992"/>
    </source>
</evidence>
<dbReference type="Proteomes" id="UP000262004">
    <property type="component" value="Chromosome"/>
</dbReference>
<name>A0A2Z6DYN1_HYDTE</name>
<evidence type="ECO:0000259" key="4">
    <source>
        <dbReference type="Pfam" id="PF02852"/>
    </source>
</evidence>
<evidence type="ECO:0000256" key="2">
    <source>
        <dbReference type="ARBA" id="ARBA00022630"/>
    </source>
</evidence>
<protein>
    <submittedName>
        <fullName evidence="6">Dihydrolipoyl dehydrogenase</fullName>
    </submittedName>
</protein>
<dbReference type="Gene3D" id="3.50.50.60">
    <property type="entry name" value="FAD/NAD(P)-binding domain"/>
    <property type="match status" value="2"/>
</dbReference>
<dbReference type="PANTHER" id="PTHR43014:SF4">
    <property type="entry name" value="PYRIDINE NUCLEOTIDE-DISULFIDE OXIDOREDUCTASE RCLA-RELATED"/>
    <property type="match status" value="1"/>
</dbReference>
<dbReference type="Pfam" id="PF02852">
    <property type="entry name" value="Pyr_redox_dim"/>
    <property type="match status" value="1"/>
</dbReference>
<keyword evidence="2" id="KW-0285">Flavoprotein</keyword>
<dbReference type="GO" id="GO:0050660">
    <property type="term" value="F:flavin adenine dinucleotide binding"/>
    <property type="evidence" value="ECO:0007669"/>
    <property type="project" value="TreeGrafter"/>
</dbReference>
<keyword evidence="3" id="KW-0274">FAD</keyword>
<evidence type="ECO:0000256" key="1">
    <source>
        <dbReference type="ARBA" id="ARBA00001974"/>
    </source>
</evidence>
<dbReference type="RefSeq" id="WP_119335354.1">
    <property type="nucleotide sequence ID" value="NZ_AP018558.1"/>
</dbReference>
<comment type="cofactor">
    <cofactor evidence="1">
        <name>FAD</name>
        <dbReference type="ChEBI" id="CHEBI:57692"/>
    </cofactor>
</comment>
<evidence type="ECO:0000313" key="7">
    <source>
        <dbReference type="Proteomes" id="UP000262004"/>
    </source>
</evidence>
<reference evidence="6 7" key="1">
    <citation type="submission" date="2018-04" db="EMBL/GenBank/DDBJ databases">
        <title>Complete genome sequence of Hydrogenophilus thermoluteolus TH-1.</title>
        <authorList>
            <person name="Arai H."/>
        </authorList>
    </citation>
    <scope>NUCLEOTIDE SEQUENCE [LARGE SCALE GENOMIC DNA]</scope>
    <source>
        <strain evidence="6 7">TH-1</strain>
    </source>
</reference>